<reference evidence="2 3" key="1">
    <citation type="journal article" date="2016" name="Mol. Biol. Evol.">
        <title>Comparative Genomics of Early-Diverging Mushroom-Forming Fungi Provides Insights into the Origins of Lignocellulose Decay Capabilities.</title>
        <authorList>
            <person name="Nagy L.G."/>
            <person name="Riley R."/>
            <person name="Tritt A."/>
            <person name="Adam C."/>
            <person name="Daum C."/>
            <person name="Floudas D."/>
            <person name="Sun H."/>
            <person name="Yadav J.S."/>
            <person name="Pangilinan J."/>
            <person name="Larsson K.H."/>
            <person name="Matsuura K."/>
            <person name="Barry K."/>
            <person name="Labutti K."/>
            <person name="Kuo R."/>
            <person name="Ohm R.A."/>
            <person name="Bhattacharya S.S."/>
            <person name="Shirouzu T."/>
            <person name="Yoshinaga Y."/>
            <person name="Martin F.M."/>
            <person name="Grigoriev I.V."/>
            <person name="Hibbett D.S."/>
        </authorList>
    </citation>
    <scope>NUCLEOTIDE SEQUENCE [LARGE SCALE GENOMIC DNA]</scope>
    <source>
        <strain evidence="2 3">CBS 109695</strain>
    </source>
</reference>
<feature type="region of interest" description="Disordered" evidence="1">
    <location>
        <begin position="121"/>
        <end position="165"/>
    </location>
</feature>
<evidence type="ECO:0000313" key="2">
    <source>
        <dbReference type="EMBL" id="KZP06628.1"/>
    </source>
</evidence>
<evidence type="ECO:0000313" key="3">
    <source>
        <dbReference type="Proteomes" id="UP000076532"/>
    </source>
</evidence>
<feature type="compositionally biased region" description="Basic and acidic residues" evidence="1">
    <location>
        <begin position="268"/>
        <end position="279"/>
    </location>
</feature>
<dbReference type="Proteomes" id="UP000076532">
    <property type="component" value="Unassembled WGS sequence"/>
</dbReference>
<keyword evidence="3" id="KW-1185">Reference proteome</keyword>
<feature type="region of interest" description="Disordered" evidence="1">
    <location>
        <begin position="268"/>
        <end position="306"/>
    </location>
</feature>
<organism evidence="2 3">
    <name type="scientific">Athelia psychrophila</name>
    <dbReference type="NCBI Taxonomy" id="1759441"/>
    <lineage>
        <taxon>Eukaryota</taxon>
        <taxon>Fungi</taxon>
        <taxon>Dikarya</taxon>
        <taxon>Basidiomycota</taxon>
        <taxon>Agaricomycotina</taxon>
        <taxon>Agaricomycetes</taxon>
        <taxon>Agaricomycetidae</taxon>
        <taxon>Atheliales</taxon>
        <taxon>Atheliaceae</taxon>
        <taxon>Athelia</taxon>
    </lineage>
</organism>
<feature type="compositionally biased region" description="Pro residues" evidence="1">
    <location>
        <begin position="20"/>
        <end position="40"/>
    </location>
</feature>
<accession>A0A167WYK6</accession>
<evidence type="ECO:0000256" key="1">
    <source>
        <dbReference type="SAM" id="MobiDB-lite"/>
    </source>
</evidence>
<protein>
    <submittedName>
        <fullName evidence="2">Uncharacterized protein</fullName>
    </submittedName>
</protein>
<feature type="compositionally biased region" description="Gly residues" evidence="1">
    <location>
        <begin position="280"/>
        <end position="291"/>
    </location>
</feature>
<feature type="region of interest" description="Disordered" evidence="1">
    <location>
        <begin position="1"/>
        <end position="75"/>
    </location>
</feature>
<name>A0A167WYK6_9AGAM</name>
<proteinExistence type="predicted"/>
<feature type="region of interest" description="Disordered" evidence="1">
    <location>
        <begin position="342"/>
        <end position="374"/>
    </location>
</feature>
<dbReference type="EMBL" id="KV417779">
    <property type="protein sequence ID" value="KZP06628.1"/>
    <property type="molecule type" value="Genomic_DNA"/>
</dbReference>
<gene>
    <name evidence="2" type="ORF">FIBSPDRAFT_1001132</name>
</gene>
<sequence>MLPVVPNGIPPGVYAATSPTPSPPLRPPSRPPTQPQPPPAMQLDRHNTERSGSGNSNADRAYPSPTTKRRGRENNVMADAILASPELSPWAFEEPEKEDNAAATWASQPLSHHVLRCLTRSRRKASGVSPSPRTAQGCLVDDRNAGGAEAGARGGGDIAPSESGHASVLPKLEPATDVPLPQSRPPSLRLQEKYIEEVQEGAAQVQAREGWAPTEQPLAWALHALVVPVPFIPLHSIARQATTAHRYPLLNMFGPEFKEHLHGVKSAKVREREEGKEWGGGDGDDSGGSGGWRSSAEVGPGAASGEFGMGKEAVPCRCGGRDDGAGNAGAPVFNADWDRAGVSGSAAAPATGAHTPQPDASSPDFLSHSAAWDA</sequence>
<dbReference type="AlphaFoldDB" id="A0A167WYK6"/>
<feature type="compositionally biased region" description="Gly residues" evidence="1">
    <location>
        <begin position="148"/>
        <end position="157"/>
    </location>
</feature>